<protein>
    <submittedName>
        <fullName evidence="2">Phosphotransferase family enzyme</fullName>
    </submittedName>
</protein>
<name>A0A495FKR5_9MICC</name>
<dbReference type="GO" id="GO:0016740">
    <property type="term" value="F:transferase activity"/>
    <property type="evidence" value="ECO:0007669"/>
    <property type="project" value="UniProtKB-KW"/>
</dbReference>
<dbReference type="InterPro" id="IPR002575">
    <property type="entry name" value="Aminoglycoside_PTrfase"/>
</dbReference>
<evidence type="ECO:0000259" key="1">
    <source>
        <dbReference type="Pfam" id="PF01636"/>
    </source>
</evidence>
<sequence>MSTRERDASAAWSALRSVWSDLAWTSPVYSHGAFHHVAVLGSTGAVRVSFAANHEAQIARESAVLLAVSNVGLKTRIPQLLRTLTGGTWSAMASTVIEGAHMADRPWHEVRHYFADILDDLQGAQLPAGLPAARSWCGGNSWPDVVERITADFGSPVRDAAQIVVREVLSLEEDVTPSLVHGDFGPHNILWDESGAPGLIDFDNACTADPAIDVAPLIGFYGAAKVGEIVDADVLARAKVYRASLPLQVAAAAALGADRKLQSHALSNFARRLEAGTLHDPAAT</sequence>
<evidence type="ECO:0000313" key="2">
    <source>
        <dbReference type="EMBL" id="RKR29838.1"/>
    </source>
</evidence>
<comment type="caution">
    <text evidence="2">The sequence shown here is derived from an EMBL/GenBank/DDBJ whole genome shotgun (WGS) entry which is preliminary data.</text>
</comment>
<dbReference type="Pfam" id="PF01636">
    <property type="entry name" value="APH"/>
    <property type="match status" value="1"/>
</dbReference>
<dbReference type="InterPro" id="IPR011009">
    <property type="entry name" value="Kinase-like_dom_sf"/>
</dbReference>
<reference evidence="2 3" key="1">
    <citation type="submission" date="2018-10" db="EMBL/GenBank/DDBJ databases">
        <title>Genomic Encyclopedia of Type Strains, Phase IV (KMG-IV): sequencing the most valuable type-strain genomes for metagenomic binning, comparative biology and taxonomic classification.</title>
        <authorList>
            <person name="Goeker M."/>
        </authorList>
    </citation>
    <scope>NUCLEOTIDE SEQUENCE [LARGE SCALE GENOMIC DNA]</scope>
    <source>
        <strain evidence="2 3">DSM 25586</strain>
    </source>
</reference>
<proteinExistence type="predicted"/>
<dbReference type="RefSeq" id="WP_120949990.1">
    <property type="nucleotide sequence ID" value="NZ_RBIR01000001.1"/>
</dbReference>
<accession>A0A495FKR5</accession>
<dbReference type="EMBL" id="RBIR01000001">
    <property type="protein sequence ID" value="RKR29838.1"/>
    <property type="molecule type" value="Genomic_DNA"/>
</dbReference>
<gene>
    <name evidence="2" type="ORF">C8D78_0153</name>
</gene>
<dbReference type="Proteomes" id="UP000276055">
    <property type="component" value="Unassembled WGS sequence"/>
</dbReference>
<dbReference type="SUPFAM" id="SSF56112">
    <property type="entry name" value="Protein kinase-like (PK-like)"/>
    <property type="match status" value="1"/>
</dbReference>
<dbReference type="OrthoDB" id="9797603at2"/>
<evidence type="ECO:0000313" key="3">
    <source>
        <dbReference type="Proteomes" id="UP000276055"/>
    </source>
</evidence>
<dbReference type="Gene3D" id="3.90.1200.10">
    <property type="match status" value="1"/>
</dbReference>
<keyword evidence="2" id="KW-0808">Transferase</keyword>
<feature type="domain" description="Aminoglycoside phosphotransferase" evidence="1">
    <location>
        <begin position="46"/>
        <end position="232"/>
    </location>
</feature>
<organism evidence="2 3">
    <name type="scientific">Arthrobacter oryzae</name>
    <dbReference type="NCBI Taxonomy" id="409290"/>
    <lineage>
        <taxon>Bacteria</taxon>
        <taxon>Bacillati</taxon>
        <taxon>Actinomycetota</taxon>
        <taxon>Actinomycetes</taxon>
        <taxon>Micrococcales</taxon>
        <taxon>Micrococcaceae</taxon>
        <taxon>Arthrobacter</taxon>
    </lineage>
</organism>
<dbReference type="AlphaFoldDB" id="A0A495FKR5"/>